<comment type="similarity">
    <text evidence="2 7">Belongs to the low molecular weight phosphotyrosine protein phosphatase family.</text>
</comment>
<dbReference type="PRINTS" id="PR00720">
    <property type="entry name" value="MAMMALPTPASE"/>
</dbReference>
<dbReference type="AlphaFoldDB" id="A0A9C6XBS3"/>
<dbReference type="GO" id="GO:0005737">
    <property type="term" value="C:cytoplasm"/>
    <property type="evidence" value="ECO:0007669"/>
    <property type="project" value="UniProtKB-SubCell"/>
</dbReference>
<comment type="catalytic activity">
    <reaction evidence="7">
        <text>a phosphate monoester + H2O = an alcohol + phosphate</text>
        <dbReference type="Rhea" id="RHEA:15017"/>
        <dbReference type="ChEBI" id="CHEBI:15377"/>
        <dbReference type="ChEBI" id="CHEBI:30879"/>
        <dbReference type="ChEBI" id="CHEBI:43474"/>
        <dbReference type="ChEBI" id="CHEBI:67140"/>
        <dbReference type="EC" id="3.1.3.2"/>
    </reaction>
</comment>
<dbReference type="Pfam" id="PF01451">
    <property type="entry name" value="LMWPc"/>
    <property type="match status" value="1"/>
</dbReference>
<evidence type="ECO:0000256" key="3">
    <source>
        <dbReference type="ARBA" id="ARBA00022490"/>
    </source>
</evidence>
<evidence type="ECO:0000313" key="9">
    <source>
        <dbReference type="Proteomes" id="UP000504606"/>
    </source>
</evidence>
<keyword evidence="3 7" id="KW-0963">Cytoplasm</keyword>
<gene>
    <name evidence="10" type="primary">LOC113203341</name>
</gene>
<feature type="domain" description="Phosphotyrosine protein phosphatase I" evidence="8">
    <location>
        <begin position="13"/>
        <end position="160"/>
    </location>
</feature>
<feature type="active site" evidence="6">
    <location>
        <position position="24"/>
    </location>
</feature>
<dbReference type="RefSeq" id="XP_052132775.1">
    <property type="nucleotide sequence ID" value="XM_052276815.1"/>
</dbReference>
<dbReference type="SMART" id="SM00226">
    <property type="entry name" value="LMWPc"/>
    <property type="match status" value="1"/>
</dbReference>
<dbReference type="PANTHER" id="PTHR11717:SF7">
    <property type="entry name" value="LOW MOLECULAR WEIGHT PHOSPHOTYROSINE PROTEIN PHOSPHATASE"/>
    <property type="match status" value="1"/>
</dbReference>
<keyword evidence="4 7" id="KW-0378">Hydrolase</keyword>
<evidence type="ECO:0000256" key="1">
    <source>
        <dbReference type="ARBA" id="ARBA00004496"/>
    </source>
</evidence>
<dbReference type="EC" id="3.1.3.2" evidence="7"/>
<evidence type="ECO:0000259" key="8">
    <source>
        <dbReference type="SMART" id="SM00226"/>
    </source>
</evidence>
<dbReference type="OrthoDB" id="3388at2759"/>
<evidence type="ECO:0000256" key="2">
    <source>
        <dbReference type="ARBA" id="ARBA00011063"/>
    </source>
</evidence>
<comment type="function">
    <text evidence="7">Acts on tyrosine phosphorylated proteins, low-MW aryl phosphates and natural and synthetic acyl phosphates.</text>
</comment>
<evidence type="ECO:0000256" key="6">
    <source>
        <dbReference type="PIRSR" id="PIRSR617867-1"/>
    </source>
</evidence>
<protein>
    <recommendedName>
        <fullName evidence="7">Low molecular weight phosphotyrosine protein phosphatase</fullName>
        <shortName evidence="7">LMW-PTP</shortName>
        <shortName evidence="7">LMW-PTPase</shortName>
        <ecNumber evidence="7">3.1.3.2</ecNumber>
        <ecNumber evidence="7">3.1.3.48</ecNumber>
    </recommendedName>
    <alternativeName>
        <fullName evidence="7">Low molecular weight cytosolic acid phosphatase</fullName>
    </alternativeName>
</protein>
<comment type="subcellular location">
    <subcellularLocation>
        <location evidence="1 7">Cytoplasm</location>
    </subcellularLocation>
</comment>
<dbReference type="PANTHER" id="PTHR11717">
    <property type="entry name" value="LOW MOLECULAR WEIGHT PROTEIN TYROSINE PHOSPHATASE"/>
    <property type="match status" value="1"/>
</dbReference>
<dbReference type="Proteomes" id="UP000504606">
    <property type="component" value="Unplaced"/>
</dbReference>
<comment type="catalytic activity">
    <reaction evidence="7">
        <text>O-phospho-L-tyrosyl-[protein] + H2O = L-tyrosyl-[protein] + phosphate</text>
        <dbReference type="Rhea" id="RHEA:10684"/>
        <dbReference type="Rhea" id="RHEA-COMP:10136"/>
        <dbReference type="Rhea" id="RHEA-COMP:20101"/>
        <dbReference type="ChEBI" id="CHEBI:15377"/>
        <dbReference type="ChEBI" id="CHEBI:43474"/>
        <dbReference type="ChEBI" id="CHEBI:46858"/>
        <dbReference type="ChEBI" id="CHEBI:61978"/>
        <dbReference type="EC" id="3.1.3.48"/>
    </reaction>
</comment>
<dbReference type="GeneID" id="113203341"/>
<reference evidence="10" key="1">
    <citation type="submission" date="2025-08" db="UniProtKB">
        <authorList>
            <consortium name="RefSeq"/>
        </authorList>
    </citation>
    <scope>IDENTIFICATION</scope>
    <source>
        <tissue evidence="10">Whole organism</tissue>
    </source>
</reference>
<feature type="active site" description="Proton donor" evidence="6">
    <location>
        <position position="133"/>
    </location>
</feature>
<organism evidence="9 10">
    <name type="scientific">Frankliniella occidentalis</name>
    <name type="common">Western flower thrips</name>
    <name type="synonym">Euthrips occidentalis</name>
    <dbReference type="NCBI Taxonomy" id="133901"/>
    <lineage>
        <taxon>Eukaryota</taxon>
        <taxon>Metazoa</taxon>
        <taxon>Ecdysozoa</taxon>
        <taxon>Arthropoda</taxon>
        <taxon>Hexapoda</taxon>
        <taxon>Insecta</taxon>
        <taxon>Pterygota</taxon>
        <taxon>Neoptera</taxon>
        <taxon>Paraneoptera</taxon>
        <taxon>Thysanoptera</taxon>
        <taxon>Terebrantia</taxon>
        <taxon>Thripoidea</taxon>
        <taxon>Thripidae</taxon>
        <taxon>Frankliniella</taxon>
    </lineage>
</organism>
<dbReference type="InterPro" id="IPR036196">
    <property type="entry name" value="Ptyr_pPase_sf"/>
</dbReference>
<dbReference type="InterPro" id="IPR017867">
    <property type="entry name" value="Tyr_phospatase_low_mol_wt"/>
</dbReference>
<sequence>MSVASRNWSKAYIIVYFVPGNICRSPIAEAVFAKLIKERNLESQWSVDSAALGPWHAGNKPDHRALSTLKKHNVPYDNRARQITKEDFNKFDYIFGMDDDNMSSLERKAPENSKAQLLLLGSFDPEGDRIIRDPYYDDGDAGFEKCYQQCMRSCSAFLDKLV</sequence>
<dbReference type="GO" id="GO:0004726">
    <property type="term" value="F:non-membrane spanning protein tyrosine phosphatase activity"/>
    <property type="evidence" value="ECO:0007669"/>
    <property type="project" value="InterPro"/>
</dbReference>
<dbReference type="InterPro" id="IPR050438">
    <property type="entry name" value="LMW_PTPase"/>
</dbReference>
<proteinExistence type="inferred from homology"/>
<dbReference type="GO" id="GO:0003993">
    <property type="term" value="F:acid phosphatase activity"/>
    <property type="evidence" value="ECO:0007669"/>
    <property type="project" value="UniProtKB-UniRule"/>
</dbReference>
<evidence type="ECO:0000256" key="5">
    <source>
        <dbReference type="ARBA" id="ARBA00022912"/>
    </source>
</evidence>
<dbReference type="CDD" id="cd16343">
    <property type="entry name" value="LMWPTP"/>
    <property type="match status" value="1"/>
</dbReference>
<evidence type="ECO:0000313" key="10">
    <source>
        <dbReference type="RefSeq" id="XP_052132775.1"/>
    </source>
</evidence>
<name>A0A9C6XBS3_FRAOC</name>
<dbReference type="InterPro" id="IPR023485">
    <property type="entry name" value="Ptyr_pPase"/>
</dbReference>
<evidence type="ECO:0000256" key="4">
    <source>
        <dbReference type="ARBA" id="ARBA00022801"/>
    </source>
</evidence>
<keyword evidence="9" id="KW-1185">Reference proteome</keyword>
<keyword evidence="5 7" id="KW-0904">Protein phosphatase</keyword>
<dbReference type="FunFam" id="3.40.50.2300:FF:000105">
    <property type="entry name" value="Low molecular weight phosphotyrosine protein"/>
    <property type="match status" value="1"/>
</dbReference>
<accession>A0A9C6XBS3</accession>
<dbReference type="InterPro" id="IPR002115">
    <property type="entry name" value="Tyr_Pase_low_mol_wt_mml"/>
</dbReference>
<dbReference type="Gene3D" id="3.40.50.2300">
    <property type="match status" value="1"/>
</dbReference>
<evidence type="ECO:0000256" key="7">
    <source>
        <dbReference type="RuleBase" id="RU368115"/>
    </source>
</evidence>
<dbReference type="PRINTS" id="PR00719">
    <property type="entry name" value="LMWPTPASE"/>
</dbReference>
<dbReference type="SUPFAM" id="SSF52788">
    <property type="entry name" value="Phosphotyrosine protein phosphatases I"/>
    <property type="match status" value="1"/>
</dbReference>
<dbReference type="EC" id="3.1.3.48" evidence="7"/>